<name>A0ABN9TF17_9DINO</name>
<accession>A0ABN9TF17</accession>
<proteinExistence type="predicted"/>
<comment type="caution">
    <text evidence="1">The sequence shown here is derived from an EMBL/GenBank/DDBJ whole genome shotgun (WGS) entry which is preliminary data.</text>
</comment>
<dbReference type="Proteomes" id="UP001189429">
    <property type="component" value="Unassembled WGS sequence"/>
</dbReference>
<evidence type="ECO:0000313" key="1">
    <source>
        <dbReference type="EMBL" id="CAK0844380.1"/>
    </source>
</evidence>
<dbReference type="EMBL" id="CAUYUJ010014659">
    <property type="protein sequence ID" value="CAK0844380.1"/>
    <property type="molecule type" value="Genomic_DNA"/>
</dbReference>
<gene>
    <name evidence="1" type="ORF">PCOR1329_LOCUS38474</name>
</gene>
<protein>
    <submittedName>
        <fullName evidence="1">Uncharacterized protein</fullName>
    </submittedName>
</protein>
<keyword evidence="2" id="KW-1185">Reference proteome</keyword>
<sequence length="176" mass="19723">MAWGTMRGVLLGTRFVEAVGKQAYQIVETTEVLGVMISHEGDTTTSVDHRLGKAVGKYLSNAGTYKAKGSIASEMRAWFTGPATSAAHGSSTWHLAQNVVVRLRRCELPFLWKMLGFRRGPGEGQVMFMIRTARQLERWLRVTSARPLHLRVFQGVFRAAWREHNFAHHGGTIFPI</sequence>
<reference evidence="1" key="1">
    <citation type="submission" date="2023-10" db="EMBL/GenBank/DDBJ databases">
        <authorList>
            <person name="Chen Y."/>
            <person name="Shah S."/>
            <person name="Dougan E. K."/>
            <person name="Thang M."/>
            <person name="Chan C."/>
        </authorList>
    </citation>
    <scope>NUCLEOTIDE SEQUENCE [LARGE SCALE GENOMIC DNA]</scope>
</reference>
<evidence type="ECO:0000313" key="2">
    <source>
        <dbReference type="Proteomes" id="UP001189429"/>
    </source>
</evidence>
<organism evidence="1 2">
    <name type="scientific">Prorocentrum cordatum</name>
    <dbReference type="NCBI Taxonomy" id="2364126"/>
    <lineage>
        <taxon>Eukaryota</taxon>
        <taxon>Sar</taxon>
        <taxon>Alveolata</taxon>
        <taxon>Dinophyceae</taxon>
        <taxon>Prorocentrales</taxon>
        <taxon>Prorocentraceae</taxon>
        <taxon>Prorocentrum</taxon>
    </lineage>
</organism>